<reference evidence="2" key="1">
    <citation type="submission" date="2020-11" db="EMBL/GenBank/DDBJ databases">
        <authorList>
            <person name="Whitehead M."/>
        </authorList>
    </citation>
    <scope>NUCLEOTIDE SEQUENCE</scope>
    <source>
        <strain evidence="2">EGII</strain>
    </source>
</reference>
<dbReference type="Proteomes" id="UP000606786">
    <property type="component" value="Unassembled WGS sequence"/>
</dbReference>
<comment type="caution">
    <text evidence="2">The sequence shown here is derived from an EMBL/GenBank/DDBJ whole genome shotgun (WGS) entry which is preliminary data.</text>
</comment>
<feature type="compositionally biased region" description="Low complexity" evidence="1">
    <location>
        <begin position="266"/>
        <end position="276"/>
    </location>
</feature>
<dbReference type="PANTHER" id="PTHR14312">
    <property type="entry name" value="CREB/ATF BZIP TRANSCRIPTION FACTOR"/>
    <property type="match status" value="1"/>
</dbReference>
<gene>
    <name evidence="2" type="ORF">CCAP1982_LOCUS14882</name>
</gene>
<dbReference type="GO" id="GO:0010468">
    <property type="term" value="P:regulation of gene expression"/>
    <property type="evidence" value="ECO:0007669"/>
    <property type="project" value="TreeGrafter"/>
</dbReference>
<feature type="compositionally biased region" description="Low complexity" evidence="1">
    <location>
        <begin position="364"/>
        <end position="409"/>
    </location>
</feature>
<feature type="compositionally biased region" description="Low complexity" evidence="1">
    <location>
        <begin position="26"/>
        <end position="44"/>
    </location>
</feature>
<sequence>MDNSTPKNLNKPSPAFTNSTSVSPMAAAKNTSASYSSKSSSSDSKMSKAKLTRDQKISRGFLNCIGKHLGCSFLQQNPRQIPQQQLQHYIYNSQDDLPSSSTDSFSLSYERGSHTGFHLTGSSIDLTCSDLNDFTQQPKTTQKHHQQQFQHASRNTLSSSACSGSSYSPAFCSFDVDCLVDIYNGVDDDNDDDDDDEDGAADACASLKMYHCQEHNTSDNNVAHSCSSGNNTDTNSSDEDDECSTHEECCEQKQKRKNMKHESQQHQHQQQHQQQQQHDHQQKQNNASHRRLHLSRLSIASSVTRMLSHFASSSSMRSLSCSSTPLRCFKDAKPKEADDAIVHLNDRNENEANHSYNKHKKHSLPNTSSSSASSSSGSRSSSSGSSSSGSGSLGNAKNNNNNTHSSSVNGKKKEKKQQSILRPPVHYVYMKGMSGLYSRVPRYNVCSPYAMH</sequence>
<feature type="compositionally biased region" description="Polar residues" evidence="1">
    <location>
        <begin position="1"/>
        <end position="23"/>
    </location>
</feature>
<dbReference type="PANTHER" id="PTHR14312:SF1">
    <property type="entry name" value="BASIC-LEUCINE ZIPPER TRANSCRIPTION FACTOR A"/>
    <property type="match status" value="1"/>
</dbReference>
<evidence type="ECO:0000256" key="1">
    <source>
        <dbReference type="SAM" id="MobiDB-lite"/>
    </source>
</evidence>
<dbReference type="GO" id="GO:0005634">
    <property type="term" value="C:nucleus"/>
    <property type="evidence" value="ECO:0007669"/>
    <property type="project" value="TreeGrafter"/>
</dbReference>
<feature type="compositionally biased region" description="Low complexity" evidence="1">
    <location>
        <begin position="225"/>
        <end position="235"/>
    </location>
</feature>
<dbReference type="OrthoDB" id="8047256at2759"/>
<evidence type="ECO:0000313" key="2">
    <source>
        <dbReference type="EMBL" id="CAD7006568.1"/>
    </source>
</evidence>
<dbReference type="AlphaFoldDB" id="A0A811V7P6"/>
<proteinExistence type="predicted"/>
<dbReference type="GO" id="GO:0043565">
    <property type="term" value="F:sequence-specific DNA binding"/>
    <property type="evidence" value="ECO:0007669"/>
    <property type="project" value="TreeGrafter"/>
</dbReference>
<feature type="compositionally biased region" description="Basic and acidic residues" evidence="1">
    <location>
        <begin position="243"/>
        <end position="253"/>
    </location>
</feature>
<feature type="region of interest" description="Disordered" evidence="1">
    <location>
        <begin position="1"/>
        <end position="52"/>
    </location>
</feature>
<keyword evidence="3" id="KW-1185">Reference proteome</keyword>
<accession>A0A811V7P6</accession>
<feature type="region of interest" description="Disordered" evidence="1">
    <location>
        <begin position="355"/>
        <end position="422"/>
    </location>
</feature>
<organism evidence="2 3">
    <name type="scientific">Ceratitis capitata</name>
    <name type="common">Mediterranean fruit fly</name>
    <name type="synonym">Tephritis capitata</name>
    <dbReference type="NCBI Taxonomy" id="7213"/>
    <lineage>
        <taxon>Eukaryota</taxon>
        <taxon>Metazoa</taxon>
        <taxon>Ecdysozoa</taxon>
        <taxon>Arthropoda</taxon>
        <taxon>Hexapoda</taxon>
        <taxon>Insecta</taxon>
        <taxon>Pterygota</taxon>
        <taxon>Neoptera</taxon>
        <taxon>Endopterygota</taxon>
        <taxon>Diptera</taxon>
        <taxon>Brachycera</taxon>
        <taxon>Muscomorpha</taxon>
        <taxon>Tephritoidea</taxon>
        <taxon>Tephritidae</taxon>
        <taxon>Ceratitis</taxon>
        <taxon>Ceratitis</taxon>
    </lineage>
</organism>
<feature type="region of interest" description="Disordered" evidence="1">
    <location>
        <begin position="220"/>
        <end position="290"/>
    </location>
</feature>
<dbReference type="EMBL" id="CAJHJT010000034">
    <property type="protein sequence ID" value="CAD7006568.1"/>
    <property type="molecule type" value="Genomic_DNA"/>
</dbReference>
<protein>
    <submittedName>
        <fullName evidence="2">(Mediterranean fruit fly) hypothetical protein</fullName>
    </submittedName>
</protein>
<name>A0A811V7P6_CERCA</name>
<evidence type="ECO:0000313" key="3">
    <source>
        <dbReference type="Proteomes" id="UP000606786"/>
    </source>
</evidence>